<accession>A0ABN0UDV9</accession>
<evidence type="ECO:0000313" key="3">
    <source>
        <dbReference type="Proteomes" id="UP001500416"/>
    </source>
</evidence>
<dbReference type="Proteomes" id="UP001500416">
    <property type="component" value="Unassembled WGS sequence"/>
</dbReference>
<proteinExistence type="predicted"/>
<gene>
    <name evidence="2" type="ORF">GCM10010492_53870</name>
</gene>
<name>A0ABN0UDV9_9PSEU</name>
<protein>
    <submittedName>
        <fullName evidence="2">Uncharacterized protein</fullName>
    </submittedName>
</protein>
<comment type="caution">
    <text evidence="2">The sequence shown here is derived from an EMBL/GenBank/DDBJ whole genome shotgun (WGS) entry which is preliminary data.</text>
</comment>
<feature type="region of interest" description="Disordered" evidence="1">
    <location>
        <begin position="52"/>
        <end position="73"/>
    </location>
</feature>
<evidence type="ECO:0000256" key="1">
    <source>
        <dbReference type="SAM" id="MobiDB-lite"/>
    </source>
</evidence>
<evidence type="ECO:0000313" key="2">
    <source>
        <dbReference type="EMBL" id="GAA0247425.1"/>
    </source>
</evidence>
<dbReference type="EMBL" id="BAAABU010000015">
    <property type="protein sequence ID" value="GAA0247425.1"/>
    <property type="molecule type" value="Genomic_DNA"/>
</dbReference>
<reference evidence="2 3" key="1">
    <citation type="journal article" date="2019" name="Int. J. Syst. Evol. Microbiol.">
        <title>The Global Catalogue of Microorganisms (GCM) 10K type strain sequencing project: providing services to taxonomists for standard genome sequencing and annotation.</title>
        <authorList>
            <consortium name="The Broad Institute Genomics Platform"/>
            <consortium name="The Broad Institute Genome Sequencing Center for Infectious Disease"/>
            <person name="Wu L."/>
            <person name="Ma J."/>
        </authorList>
    </citation>
    <scope>NUCLEOTIDE SEQUENCE [LARGE SCALE GENOMIC DNA]</scope>
    <source>
        <strain evidence="2 3">JCM 3380</strain>
    </source>
</reference>
<organism evidence="2 3">
    <name type="scientific">Saccharothrix mutabilis subsp. mutabilis</name>
    <dbReference type="NCBI Taxonomy" id="66855"/>
    <lineage>
        <taxon>Bacteria</taxon>
        <taxon>Bacillati</taxon>
        <taxon>Actinomycetota</taxon>
        <taxon>Actinomycetes</taxon>
        <taxon>Pseudonocardiales</taxon>
        <taxon>Pseudonocardiaceae</taxon>
        <taxon>Saccharothrix</taxon>
    </lineage>
</organism>
<keyword evidence="3" id="KW-1185">Reference proteome</keyword>
<sequence length="73" mass="8222">MTARARLHLSPRCGVAARQDAVLVQPGYQDGQRLRRRGRPDLAHQRREYKFEANPTRGPGGPLVHAKGTVYYP</sequence>